<feature type="transmembrane region" description="Helical" evidence="1">
    <location>
        <begin position="12"/>
        <end position="33"/>
    </location>
</feature>
<gene>
    <name evidence="2" type="ORF">F0237_06760</name>
</gene>
<keyword evidence="1" id="KW-0812">Transmembrane</keyword>
<comment type="caution">
    <text evidence="2">The sequence shown here is derived from an EMBL/GenBank/DDBJ whole genome shotgun (WGS) entry which is preliminary data.</text>
</comment>
<protein>
    <recommendedName>
        <fullName evidence="4">HTH LytTR-type domain-containing protein</fullName>
    </recommendedName>
</protein>
<keyword evidence="1" id="KW-1133">Transmembrane helix</keyword>
<reference evidence="2 3" key="1">
    <citation type="submission" date="2019-08" db="EMBL/GenBank/DDBJ databases">
        <title>Draft genome sequencing and comparative genomics of hatchery-associated Vibrios.</title>
        <authorList>
            <person name="Kehlet-Delgado H."/>
            <person name="Mueller R.S."/>
        </authorList>
    </citation>
    <scope>NUCLEOTIDE SEQUENCE [LARGE SCALE GENOMIC DNA]</scope>
    <source>
        <strain evidence="2 3">01-65-5-1</strain>
    </source>
</reference>
<dbReference type="Proteomes" id="UP000572722">
    <property type="component" value="Unassembled WGS sequence"/>
</dbReference>
<organism evidence="2 3">
    <name type="scientific">Vibrio tubiashii</name>
    <dbReference type="NCBI Taxonomy" id="29498"/>
    <lineage>
        <taxon>Bacteria</taxon>
        <taxon>Pseudomonadati</taxon>
        <taxon>Pseudomonadota</taxon>
        <taxon>Gammaproteobacteria</taxon>
        <taxon>Vibrionales</taxon>
        <taxon>Vibrionaceae</taxon>
        <taxon>Vibrio</taxon>
        <taxon>Vibrio oreintalis group</taxon>
    </lineage>
</organism>
<evidence type="ECO:0000313" key="2">
    <source>
        <dbReference type="EMBL" id="NOI80361.1"/>
    </source>
</evidence>
<keyword evidence="1" id="KW-0472">Membrane</keyword>
<dbReference type="EMBL" id="VTXO01000002">
    <property type="protein sequence ID" value="NOI80361.1"/>
    <property type="molecule type" value="Genomic_DNA"/>
</dbReference>
<dbReference type="RefSeq" id="WP_171321011.1">
    <property type="nucleotide sequence ID" value="NZ_VTXO01000002.1"/>
</dbReference>
<dbReference type="AlphaFoldDB" id="A0AAE5LHE5"/>
<name>A0AAE5LHE5_9VIBR</name>
<evidence type="ECO:0000313" key="3">
    <source>
        <dbReference type="Proteomes" id="UP000572722"/>
    </source>
</evidence>
<sequence>MINRRFTASQLLAVVGTLILVSQLWLIISSLQLTNKQAPNHDLAGALIVAWTKTDSFLDDVYTFNIPGIKSSLENFLTAYEKSNINAKMCIQVAVSSFSVDDRDVSEHCTKGTSIAELTSNASQITLHSGSVPITVASKQLAAVSYYLSQGEDLTYSGVSSSVITSIVFAEMLLIGSLVWVAKCLLSQGNNNRQTETAPPIDTPSEKQNLNNILKIVNSNKRAFAINEDITLVNYKHPYSEVIYKSGLSTKIKCSLTDLEQSFPIPLVRLNRSTLVKKELFESDENIDIKTNKDGHTVSIWIKGKEHELKVSSHYQDNLMHLISRGT</sequence>
<accession>A0AAE5LHE5</accession>
<proteinExistence type="predicted"/>
<evidence type="ECO:0008006" key="4">
    <source>
        <dbReference type="Google" id="ProtNLM"/>
    </source>
</evidence>
<evidence type="ECO:0000256" key="1">
    <source>
        <dbReference type="SAM" id="Phobius"/>
    </source>
</evidence>